<keyword evidence="4" id="KW-0663">Pyridoxal phosphate</keyword>
<evidence type="ECO:0000313" key="7">
    <source>
        <dbReference type="Proteomes" id="UP001156905"/>
    </source>
</evidence>
<comment type="cofactor">
    <cofactor evidence="1">
        <name>pyridoxal 5'-phosphate</name>
        <dbReference type="ChEBI" id="CHEBI:597326"/>
    </cofactor>
</comment>
<evidence type="ECO:0000256" key="1">
    <source>
        <dbReference type="ARBA" id="ARBA00001933"/>
    </source>
</evidence>
<dbReference type="PIRSF" id="PIRSF017617">
    <property type="entry name" value="Thr_aldolase"/>
    <property type="match status" value="1"/>
</dbReference>
<proteinExistence type="inferred from homology"/>
<comment type="caution">
    <text evidence="6">The sequence shown here is derived from an EMBL/GenBank/DDBJ whole genome shotgun (WGS) entry which is preliminary data.</text>
</comment>
<organism evidence="6 7">
    <name type="scientific">Bradyrhizobium iriomotense</name>
    <dbReference type="NCBI Taxonomy" id="441950"/>
    <lineage>
        <taxon>Bacteria</taxon>
        <taxon>Pseudomonadati</taxon>
        <taxon>Pseudomonadota</taxon>
        <taxon>Alphaproteobacteria</taxon>
        <taxon>Hyphomicrobiales</taxon>
        <taxon>Nitrobacteraceae</taxon>
        <taxon>Bradyrhizobium</taxon>
    </lineage>
</organism>
<name>A0ABQ6B8S6_9BRAD</name>
<evidence type="ECO:0000256" key="2">
    <source>
        <dbReference type="ARBA" id="ARBA00006966"/>
    </source>
</evidence>
<dbReference type="InterPro" id="IPR001597">
    <property type="entry name" value="ArAA_b-elim_lyase/Thr_aldolase"/>
</dbReference>
<accession>A0ABQ6B8S6</accession>
<dbReference type="InterPro" id="IPR023603">
    <property type="entry name" value="Low_specificity_L-TA-like"/>
</dbReference>
<evidence type="ECO:0000256" key="3">
    <source>
        <dbReference type="ARBA" id="ARBA00011881"/>
    </source>
</evidence>
<dbReference type="EMBL" id="BSOW01000037">
    <property type="protein sequence ID" value="GLR90785.1"/>
    <property type="molecule type" value="Genomic_DNA"/>
</dbReference>
<comment type="subunit">
    <text evidence="3">Homotetramer.</text>
</comment>
<dbReference type="NCBIfam" id="NF041359">
    <property type="entry name" value="GntG_guanitoxin"/>
    <property type="match status" value="1"/>
</dbReference>
<feature type="domain" description="Aromatic amino acid beta-eliminating lyase/threonine aldolase" evidence="5">
    <location>
        <begin position="20"/>
        <end position="301"/>
    </location>
</feature>
<evidence type="ECO:0000256" key="4">
    <source>
        <dbReference type="ARBA" id="ARBA00022898"/>
    </source>
</evidence>
<evidence type="ECO:0000259" key="5">
    <source>
        <dbReference type="Pfam" id="PF01212"/>
    </source>
</evidence>
<protein>
    <submittedName>
        <fullName evidence="6">Threonine aldolase</fullName>
    </submittedName>
</protein>
<keyword evidence="7" id="KW-1185">Reference proteome</keyword>
<sequence>MLMLYTPPPVDPKAPPVRVNLLSDTQTRPTPAMREAMARAEVGDEQVGDDPTTNALCERVADLLGKEAAVFMPSGTMCNVTATLVHCRPGDEILAHETAHIIAREGGAHAALGGFQVTQLPGPDGQFTPETFRKALHPRTRYQPSQTVVSVEQTANIGGGTIWKKAALDEIVAIAKQNGLATHMDGARLLNATVATGIAARDMTAGWDSAWIDFSKGLGAPIGGALAGSRDFIDAVWQWKQRLGGSMRQSGVCAAACIYALDHHVDRLADDHANARALARGLAQIAGIEVQEPETNLVFFKPDGAGVAGDKMVAALRQRGVMLAMMDGRIRACTHLDVTAAMIEETIGHVREIVRGA</sequence>
<dbReference type="InterPro" id="IPR015421">
    <property type="entry name" value="PyrdxlP-dep_Trfase_major"/>
</dbReference>
<dbReference type="PANTHER" id="PTHR48097">
    <property type="entry name" value="L-THREONINE ALDOLASE-RELATED"/>
    <property type="match status" value="1"/>
</dbReference>
<evidence type="ECO:0000313" key="6">
    <source>
        <dbReference type="EMBL" id="GLR90785.1"/>
    </source>
</evidence>
<gene>
    <name evidence="6" type="ORF">GCM10007857_75000</name>
</gene>
<dbReference type="Pfam" id="PF01212">
    <property type="entry name" value="Beta_elim_lyase"/>
    <property type="match status" value="1"/>
</dbReference>
<dbReference type="InterPro" id="IPR015422">
    <property type="entry name" value="PyrdxlP-dep_Trfase_small"/>
</dbReference>
<dbReference type="Proteomes" id="UP001156905">
    <property type="component" value="Unassembled WGS sequence"/>
</dbReference>
<dbReference type="InterPro" id="IPR015424">
    <property type="entry name" value="PyrdxlP-dep_Trfase"/>
</dbReference>
<dbReference type="PANTHER" id="PTHR48097:SF9">
    <property type="entry name" value="L-THREONINE ALDOLASE"/>
    <property type="match status" value="1"/>
</dbReference>
<dbReference type="SUPFAM" id="SSF53383">
    <property type="entry name" value="PLP-dependent transferases"/>
    <property type="match status" value="1"/>
</dbReference>
<reference evidence="7" key="1">
    <citation type="journal article" date="2019" name="Int. J. Syst. Evol. Microbiol.">
        <title>The Global Catalogue of Microorganisms (GCM) 10K type strain sequencing project: providing services to taxonomists for standard genome sequencing and annotation.</title>
        <authorList>
            <consortium name="The Broad Institute Genomics Platform"/>
            <consortium name="The Broad Institute Genome Sequencing Center for Infectious Disease"/>
            <person name="Wu L."/>
            <person name="Ma J."/>
        </authorList>
    </citation>
    <scope>NUCLEOTIDE SEQUENCE [LARGE SCALE GENOMIC DNA]</scope>
    <source>
        <strain evidence="7">NBRC 102520</strain>
    </source>
</reference>
<dbReference type="Gene3D" id="3.90.1150.10">
    <property type="entry name" value="Aspartate Aminotransferase, domain 1"/>
    <property type="match status" value="1"/>
</dbReference>
<comment type="similarity">
    <text evidence="2">Belongs to the threonine aldolase family.</text>
</comment>
<dbReference type="Gene3D" id="3.40.640.10">
    <property type="entry name" value="Type I PLP-dependent aspartate aminotransferase-like (Major domain)"/>
    <property type="match status" value="1"/>
</dbReference>